<dbReference type="EMBL" id="CP109109">
    <property type="protein sequence ID" value="WSB97562.1"/>
    <property type="molecule type" value="Genomic_DNA"/>
</dbReference>
<proteinExistence type="predicted"/>
<accession>A0ACD4ZGG3</accession>
<dbReference type="Proteomes" id="UP001348369">
    <property type="component" value="Chromosome"/>
</dbReference>
<sequence length="61" mass="6738">MDGLPEGVGPELAGADTCEYCRTEKYDATPLYRLCFKDGRLTDKAVVVDVDNEENRPASSR</sequence>
<keyword evidence="2" id="KW-1185">Reference proteome</keyword>
<gene>
    <name evidence="1" type="ORF">OG835_11410</name>
</gene>
<evidence type="ECO:0000313" key="2">
    <source>
        <dbReference type="Proteomes" id="UP001348369"/>
    </source>
</evidence>
<reference evidence="1" key="1">
    <citation type="submission" date="2022-10" db="EMBL/GenBank/DDBJ databases">
        <title>The complete genomes of actinobacterial strains from the NBC collection.</title>
        <authorList>
            <person name="Joergensen T.S."/>
            <person name="Alvarez Arevalo M."/>
            <person name="Sterndorff E.B."/>
            <person name="Faurdal D."/>
            <person name="Vuksanovic O."/>
            <person name="Mourched A.-S."/>
            <person name="Charusanti P."/>
            <person name="Shaw S."/>
            <person name="Blin K."/>
            <person name="Weber T."/>
        </authorList>
    </citation>
    <scope>NUCLEOTIDE SEQUENCE</scope>
    <source>
        <strain evidence="1">NBC 01771</strain>
    </source>
</reference>
<organism evidence="1 2">
    <name type="scientific">Streptomyces scopuliridis</name>
    <dbReference type="NCBI Taxonomy" id="452529"/>
    <lineage>
        <taxon>Bacteria</taxon>
        <taxon>Bacillati</taxon>
        <taxon>Actinomycetota</taxon>
        <taxon>Actinomycetes</taxon>
        <taxon>Kitasatosporales</taxon>
        <taxon>Streptomycetaceae</taxon>
        <taxon>Streptomyces</taxon>
    </lineage>
</organism>
<name>A0ACD4ZGG3_9ACTN</name>
<protein>
    <submittedName>
        <fullName evidence="1">Uncharacterized protein</fullName>
    </submittedName>
</protein>
<evidence type="ECO:0000313" key="1">
    <source>
        <dbReference type="EMBL" id="WSB97562.1"/>
    </source>
</evidence>